<keyword evidence="2" id="KW-0677">Repeat</keyword>
<keyword evidence="1 3" id="KW-0853">WD repeat</keyword>
<dbReference type="PANTHER" id="PTHR22847:SF637">
    <property type="entry name" value="WD REPEAT DOMAIN 5B"/>
    <property type="match status" value="1"/>
</dbReference>
<evidence type="ECO:0000256" key="3">
    <source>
        <dbReference type="PROSITE-ProRule" id="PRU00221"/>
    </source>
</evidence>
<comment type="caution">
    <text evidence="4">The sequence shown here is derived from an EMBL/GenBank/DDBJ whole genome shotgun (WGS) entry which is preliminary data.</text>
</comment>
<dbReference type="PANTHER" id="PTHR22847">
    <property type="entry name" value="WD40 REPEAT PROTEIN"/>
    <property type="match status" value="1"/>
</dbReference>
<feature type="repeat" description="WD" evidence="3">
    <location>
        <begin position="365"/>
        <end position="406"/>
    </location>
</feature>
<dbReference type="SMART" id="SM00320">
    <property type="entry name" value="WD40"/>
    <property type="match status" value="2"/>
</dbReference>
<sequence length="486" mass="53624">MFSKGGTLRSIVHLHDIEKSIVEEDIKKYLTDALSSMSPPPSLNDIEVLAKRSRNLFIYAATVVRYIYPGDIHVDSSARLEAMLEAISTSGPVAENRYEDLDLLYTTVLSAVFHARLSAREKDNMRRVLWTAVCAKEPITAPTIASLTNLPEHQVRVPLQSLRSVVHVPENSALISTLHASFPEYMLDQSRSKGFWCDSSQSNEIMARRCFGVMQAELRFNMCNLQNSYLEDDQVQDLQSRVSKFISPALSYASSVLEREHQLCSKHKAGYRNWIKRRTKYKNKSLMRATLPLGSPPTHALEALPHLYLGSPALRQVKLGVSALLKAHARACECCHGQRDDAALAIWNTESMTTRNRCAIVAGPFKGHESSVFCVAFSPDGTHLASGSYDNTVIIWNTHSGSIVLVHSKGIPIMYGVAFSPDGYRIVSGSDDKSVIVWEASSGRITLGPLQGHTDTVLVGYSSDASTIMSGSYDGTSDCGKHTMEP</sequence>
<accession>A0A8H7ICA5</accession>
<dbReference type="InterPro" id="IPR019775">
    <property type="entry name" value="WD40_repeat_CS"/>
</dbReference>
<dbReference type="PROSITE" id="PS00678">
    <property type="entry name" value="WD_REPEATS_1"/>
    <property type="match status" value="2"/>
</dbReference>
<evidence type="ECO:0000313" key="4">
    <source>
        <dbReference type="EMBL" id="KAF8753935.1"/>
    </source>
</evidence>
<dbReference type="InterPro" id="IPR036322">
    <property type="entry name" value="WD40_repeat_dom_sf"/>
</dbReference>
<dbReference type="InterPro" id="IPR015943">
    <property type="entry name" value="WD40/YVTN_repeat-like_dom_sf"/>
</dbReference>
<dbReference type="PROSITE" id="PS50082">
    <property type="entry name" value="WD_REPEATS_2"/>
    <property type="match status" value="2"/>
</dbReference>
<dbReference type="GO" id="GO:1990234">
    <property type="term" value="C:transferase complex"/>
    <property type="evidence" value="ECO:0007669"/>
    <property type="project" value="UniProtKB-ARBA"/>
</dbReference>
<reference evidence="4" key="1">
    <citation type="submission" date="2020-09" db="EMBL/GenBank/DDBJ databases">
        <title>Comparative genome analyses of four rice-infecting Rhizoctonia solani isolates reveal extensive enrichment of homogalacturonan modification genes.</title>
        <authorList>
            <person name="Lee D.-Y."/>
            <person name="Jeon J."/>
            <person name="Kim K.-T."/>
            <person name="Cheong K."/>
            <person name="Song H."/>
            <person name="Choi G."/>
            <person name="Ko J."/>
            <person name="Opiyo S.O."/>
            <person name="Zuo S."/>
            <person name="Madhav S."/>
            <person name="Lee Y.-H."/>
            <person name="Wang G.-L."/>
        </authorList>
    </citation>
    <scope>NUCLEOTIDE SEQUENCE</scope>
    <source>
        <strain evidence="4">AG1-IA B2</strain>
    </source>
</reference>
<evidence type="ECO:0000256" key="1">
    <source>
        <dbReference type="ARBA" id="ARBA00022574"/>
    </source>
</evidence>
<evidence type="ECO:0000313" key="5">
    <source>
        <dbReference type="Proteomes" id="UP000614334"/>
    </source>
</evidence>
<feature type="repeat" description="WD" evidence="3">
    <location>
        <begin position="417"/>
        <end position="448"/>
    </location>
</feature>
<organism evidence="4 5">
    <name type="scientific">Rhizoctonia solani</name>
    <dbReference type="NCBI Taxonomy" id="456999"/>
    <lineage>
        <taxon>Eukaryota</taxon>
        <taxon>Fungi</taxon>
        <taxon>Dikarya</taxon>
        <taxon>Basidiomycota</taxon>
        <taxon>Agaricomycotina</taxon>
        <taxon>Agaricomycetes</taxon>
        <taxon>Cantharellales</taxon>
        <taxon>Ceratobasidiaceae</taxon>
        <taxon>Rhizoctonia</taxon>
    </lineage>
</organism>
<proteinExistence type="predicted"/>
<dbReference type="InterPro" id="IPR001680">
    <property type="entry name" value="WD40_rpt"/>
</dbReference>
<gene>
    <name evidence="4" type="ORF">RHS01_06551</name>
</gene>
<dbReference type="Gene3D" id="2.130.10.10">
    <property type="entry name" value="YVTN repeat-like/Quinoprotein amine dehydrogenase"/>
    <property type="match status" value="2"/>
</dbReference>
<dbReference type="AlphaFoldDB" id="A0A8H7ICA5"/>
<dbReference type="Proteomes" id="UP000614334">
    <property type="component" value="Unassembled WGS sequence"/>
</dbReference>
<dbReference type="PROSITE" id="PS50294">
    <property type="entry name" value="WD_REPEATS_REGION"/>
    <property type="match status" value="1"/>
</dbReference>
<dbReference type="Pfam" id="PF00400">
    <property type="entry name" value="WD40"/>
    <property type="match status" value="2"/>
</dbReference>
<dbReference type="EMBL" id="JACYCF010000012">
    <property type="protein sequence ID" value="KAF8753935.1"/>
    <property type="molecule type" value="Genomic_DNA"/>
</dbReference>
<evidence type="ECO:0000256" key="2">
    <source>
        <dbReference type="ARBA" id="ARBA00022737"/>
    </source>
</evidence>
<protein>
    <submittedName>
        <fullName evidence="4">WD40 repeat-like protein</fullName>
    </submittedName>
</protein>
<dbReference type="SUPFAM" id="SSF50978">
    <property type="entry name" value="WD40 repeat-like"/>
    <property type="match status" value="1"/>
</dbReference>
<name>A0A8H7ICA5_9AGAM</name>